<evidence type="ECO:0000313" key="5">
    <source>
        <dbReference type="Proteomes" id="UP000184287"/>
    </source>
</evidence>
<dbReference type="InterPro" id="IPR032508">
    <property type="entry name" value="FecR_C"/>
</dbReference>
<dbReference type="STRING" id="288992.SAMN04488522_101158"/>
<dbReference type="EMBL" id="FQUQ01000001">
    <property type="protein sequence ID" value="SHE42356.1"/>
    <property type="molecule type" value="Genomic_DNA"/>
</dbReference>
<protein>
    <submittedName>
        <fullName evidence="4">FecR family protein</fullName>
    </submittedName>
</protein>
<evidence type="ECO:0000259" key="2">
    <source>
        <dbReference type="Pfam" id="PF04773"/>
    </source>
</evidence>
<keyword evidence="1" id="KW-0472">Membrane</keyword>
<dbReference type="GO" id="GO:0016989">
    <property type="term" value="F:sigma factor antagonist activity"/>
    <property type="evidence" value="ECO:0007669"/>
    <property type="project" value="TreeGrafter"/>
</dbReference>
<dbReference type="InterPro" id="IPR012373">
    <property type="entry name" value="Ferrdict_sens_TM"/>
</dbReference>
<accession>A0A1M4TCZ5</accession>
<dbReference type="Gene3D" id="2.60.120.1440">
    <property type="match status" value="1"/>
</dbReference>
<keyword evidence="1" id="KW-0812">Transmembrane</keyword>
<evidence type="ECO:0000256" key="1">
    <source>
        <dbReference type="SAM" id="Phobius"/>
    </source>
</evidence>
<sequence>MNREEYQQLIQNVSDGKATDAELALYNRYFHAYQNAQEWEESEMGPQQELKLKLDQLVLGQIRVKPVLSLQNIFLKIAVAALVFLAVGIFLYRYTHPDVKENEYAKHAAIVPGSNKAYLTLGNGKRIVLTDAAIGQLAKEAGVEISKDRDGQLVYAIKDQVASDRTLLNTIETPKGGRYQVLLPDGTKVWLNAASKLTYPVSFTGNDSRKVELTGEAYFEVAKNDRLPFKVKTVFQEVEVLGTHFNVMAYADEKMIRTTLLEGSVKVNTGHQQSLLYPGQQADLNKENQHIRISTALKNKSVAWKNGYFMFTDDTIEDIMKQVGRWYDLEVEYHGNRSKERFGGIYSMDKDIHELMKGLELTGMIHYKIEGRRIIVMD</sequence>
<dbReference type="PANTHER" id="PTHR30273:SF2">
    <property type="entry name" value="PROTEIN FECR"/>
    <property type="match status" value="1"/>
</dbReference>
<dbReference type="Proteomes" id="UP000184287">
    <property type="component" value="Unassembled WGS sequence"/>
</dbReference>
<dbReference type="OrthoDB" id="1099963at2"/>
<proteinExistence type="predicted"/>
<keyword evidence="5" id="KW-1185">Reference proteome</keyword>
<dbReference type="InterPro" id="IPR006860">
    <property type="entry name" value="FecR"/>
</dbReference>
<reference evidence="5" key="1">
    <citation type="submission" date="2016-11" db="EMBL/GenBank/DDBJ databases">
        <authorList>
            <person name="Varghese N."/>
            <person name="Submissions S."/>
        </authorList>
    </citation>
    <scope>NUCLEOTIDE SEQUENCE [LARGE SCALE GENOMIC DNA]</scope>
    <source>
        <strain evidence="5">DSM 16990</strain>
    </source>
</reference>
<dbReference type="RefSeq" id="WP_073226169.1">
    <property type="nucleotide sequence ID" value="NZ_FQUQ01000001.1"/>
</dbReference>
<evidence type="ECO:0000259" key="3">
    <source>
        <dbReference type="Pfam" id="PF16344"/>
    </source>
</evidence>
<feature type="domain" description="Protein FecR C-terminal" evidence="3">
    <location>
        <begin position="308"/>
        <end position="376"/>
    </location>
</feature>
<dbReference type="PIRSF" id="PIRSF018266">
    <property type="entry name" value="FecR"/>
    <property type="match status" value="1"/>
</dbReference>
<dbReference type="Gene3D" id="3.55.50.30">
    <property type="match status" value="1"/>
</dbReference>
<dbReference type="FunFam" id="2.60.120.1440:FF:000001">
    <property type="entry name" value="Putative anti-sigma factor"/>
    <property type="match status" value="1"/>
</dbReference>
<feature type="domain" description="FecR protein" evidence="2">
    <location>
        <begin position="170"/>
        <end position="266"/>
    </location>
</feature>
<evidence type="ECO:0000313" key="4">
    <source>
        <dbReference type="EMBL" id="SHE42356.1"/>
    </source>
</evidence>
<feature type="transmembrane region" description="Helical" evidence="1">
    <location>
        <begin position="73"/>
        <end position="92"/>
    </location>
</feature>
<dbReference type="Pfam" id="PF04773">
    <property type="entry name" value="FecR"/>
    <property type="match status" value="1"/>
</dbReference>
<dbReference type="Pfam" id="PF16344">
    <property type="entry name" value="FecR_C"/>
    <property type="match status" value="1"/>
</dbReference>
<gene>
    <name evidence="4" type="ORF">SAMN04488522_101158</name>
</gene>
<name>A0A1M4TCZ5_9SPHI</name>
<dbReference type="AlphaFoldDB" id="A0A1M4TCZ5"/>
<dbReference type="PANTHER" id="PTHR30273">
    <property type="entry name" value="PERIPLASMIC SIGNAL SENSOR AND SIGMA FACTOR ACTIVATOR FECR-RELATED"/>
    <property type="match status" value="1"/>
</dbReference>
<keyword evidence="1" id="KW-1133">Transmembrane helix</keyword>
<organism evidence="4 5">
    <name type="scientific">Pedobacter caeni</name>
    <dbReference type="NCBI Taxonomy" id="288992"/>
    <lineage>
        <taxon>Bacteria</taxon>
        <taxon>Pseudomonadati</taxon>
        <taxon>Bacteroidota</taxon>
        <taxon>Sphingobacteriia</taxon>
        <taxon>Sphingobacteriales</taxon>
        <taxon>Sphingobacteriaceae</taxon>
        <taxon>Pedobacter</taxon>
    </lineage>
</organism>